<keyword evidence="3" id="KW-1185">Reference proteome</keyword>
<keyword evidence="1" id="KW-0812">Transmembrane</keyword>
<proteinExistence type="predicted"/>
<keyword evidence="1" id="KW-1133">Transmembrane helix</keyword>
<dbReference type="WBParaSite" id="GPUH_0001597701-mRNA-1">
    <property type="protein sequence ID" value="GPUH_0001597701-mRNA-1"/>
    <property type="gene ID" value="GPUH_0001597701"/>
</dbReference>
<dbReference type="EMBL" id="UYRT01083113">
    <property type="protein sequence ID" value="VDN26991.1"/>
    <property type="molecule type" value="Genomic_DNA"/>
</dbReference>
<sequence length="125" mass="13991">MHRQTSSPKWLYSAQLGESYPRFAARIIGRVSAVVAFLIVSLILTMRMITCAADSISDNKVVAMTVVMMMMRDVASTTPLNPPFLILLVEITGEDLLFCAQHICNRSGMHIIRVLRRRGDAPRNN</sequence>
<evidence type="ECO:0000313" key="4">
    <source>
        <dbReference type="WBParaSite" id="GPUH_0001597701-mRNA-1"/>
    </source>
</evidence>
<accession>A0A183E4R4</accession>
<evidence type="ECO:0000256" key="1">
    <source>
        <dbReference type="SAM" id="Phobius"/>
    </source>
</evidence>
<evidence type="ECO:0000313" key="2">
    <source>
        <dbReference type="EMBL" id="VDN26991.1"/>
    </source>
</evidence>
<name>A0A183E4R4_9BILA</name>
<organism evidence="4">
    <name type="scientific">Gongylonema pulchrum</name>
    <dbReference type="NCBI Taxonomy" id="637853"/>
    <lineage>
        <taxon>Eukaryota</taxon>
        <taxon>Metazoa</taxon>
        <taxon>Ecdysozoa</taxon>
        <taxon>Nematoda</taxon>
        <taxon>Chromadorea</taxon>
        <taxon>Rhabditida</taxon>
        <taxon>Spirurina</taxon>
        <taxon>Spiruromorpha</taxon>
        <taxon>Spiruroidea</taxon>
        <taxon>Gongylonematidae</taxon>
        <taxon>Gongylonema</taxon>
    </lineage>
</organism>
<protein>
    <submittedName>
        <fullName evidence="4">G_PROTEIN_RECEP_F1_2 domain-containing protein</fullName>
    </submittedName>
</protein>
<gene>
    <name evidence="2" type="ORF">GPUH_LOCUS15954</name>
</gene>
<dbReference type="AlphaFoldDB" id="A0A183E4R4"/>
<reference evidence="2 3" key="2">
    <citation type="submission" date="2018-11" db="EMBL/GenBank/DDBJ databases">
        <authorList>
            <consortium name="Pathogen Informatics"/>
        </authorList>
    </citation>
    <scope>NUCLEOTIDE SEQUENCE [LARGE SCALE GENOMIC DNA]</scope>
</reference>
<dbReference type="Proteomes" id="UP000271098">
    <property type="component" value="Unassembled WGS sequence"/>
</dbReference>
<reference evidence="4" key="1">
    <citation type="submission" date="2016-06" db="UniProtKB">
        <authorList>
            <consortium name="WormBaseParasite"/>
        </authorList>
    </citation>
    <scope>IDENTIFICATION</scope>
</reference>
<evidence type="ECO:0000313" key="3">
    <source>
        <dbReference type="Proteomes" id="UP000271098"/>
    </source>
</evidence>
<keyword evidence="1" id="KW-0472">Membrane</keyword>
<feature type="transmembrane region" description="Helical" evidence="1">
    <location>
        <begin position="27"/>
        <end position="49"/>
    </location>
</feature>